<dbReference type="SUPFAM" id="SSF52317">
    <property type="entry name" value="Class I glutamine amidotransferase-like"/>
    <property type="match status" value="1"/>
</dbReference>
<dbReference type="PROSITE" id="PS00041">
    <property type="entry name" value="HTH_ARAC_FAMILY_1"/>
    <property type="match status" value="1"/>
</dbReference>
<evidence type="ECO:0000256" key="3">
    <source>
        <dbReference type="ARBA" id="ARBA00023163"/>
    </source>
</evidence>
<dbReference type="CDD" id="cd03138">
    <property type="entry name" value="GATase1_AraC_2"/>
    <property type="match status" value="1"/>
</dbReference>
<dbReference type="SUPFAM" id="SSF46689">
    <property type="entry name" value="Homeodomain-like"/>
    <property type="match status" value="2"/>
</dbReference>
<keyword evidence="1" id="KW-0805">Transcription regulation</keyword>
<proteinExistence type="predicted"/>
<protein>
    <submittedName>
        <fullName evidence="5">Helix-turn-helix domain-containing protein</fullName>
    </submittedName>
</protein>
<feature type="domain" description="HTH araC/xylS-type" evidence="4">
    <location>
        <begin position="234"/>
        <end position="332"/>
    </location>
</feature>
<dbReference type="Proteomes" id="UP001230156">
    <property type="component" value="Unassembled WGS sequence"/>
</dbReference>
<keyword evidence="3" id="KW-0804">Transcription</keyword>
<evidence type="ECO:0000313" key="5">
    <source>
        <dbReference type="EMBL" id="MDQ7249130.1"/>
    </source>
</evidence>
<dbReference type="PANTHER" id="PTHR43130:SF3">
    <property type="entry name" value="HTH-TYPE TRANSCRIPTIONAL REGULATOR RV1931C"/>
    <property type="match status" value="1"/>
</dbReference>
<dbReference type="PROSITE" id="PS01124">
    <property type="entry name" value="HTH_ARAC_FAMILY_2"/>
    <property type="match status" value="1"/>
</dbReference>
<keyword evidence="2" id="KW-0238">DNA-binding</keyword>
<dbReference type="Gene3D" id="1.10.10.60">
    <property type="entry name" value="Homeodomain-like"/>
    <property type="match status" value="2"/>
</dbReference>
<dbReference type="PANTHER" id="PTHR43130">
    <property type="entry name" value="ARAC-FAMILY TRANSCRIPTIONAL REGULATOR"/>
    <property type="match status" value="1"/>
</dbReference>
<dbReference type="InterPro" id="IPR018060">
    <property type="entry name" value="HTH_AraC"/>
</dbReference>
<name>A0ABU0YN46_9PROT</name>
<gene>
    <name evidence="5" type="ORF">Q8A70_15690</name>
</gene>
<dbReference type="Pfam" id="PF01965">
    <property type="entry name" value="DJ-1_PfpI"/>
    <property type="match status" value="1"/>
</dbReference>
<organism evidence="5 6">
    <name type="scientific">Dongia sedimenti</name>
    <dbReference type="NCBI Taxonomy" id="3064282"/>
    <lineage>
        <taxon>Bacteria</taxon>
        <taxon>Pseudomonadati</taxon>
        <taxon>Pseudomonadota</taxon>
        <taxon>Alphaproteobacteria</taxon>
        <taxon>Rhodospirillales</taxon>
        <taxon>Dongiaceae</taxon>
        <taxon>Dongia</taxon>
    </lineage>
</organism>
<reference evidence="6" key="1">
    <citation type="submission" date="2023-08" db="EMBL/GenBank/DDBJ databases">
        <title>Rhodospirillaceae gen. nov., a novel taxon isolated from the Yangtze River Yuezi River estuary sludge.</title>
        <authorList>
            <person name="Ruan L."/>
        </authorList>
    </citation>
    <scope>NUCLEOTIDE SEQUENCE [LARGE SCALE GENOMIC DNA]</scope>
    <source>
        <strain evidence="6">R-7</strain>
    </source>
</reference>
<evidence type="ECO:0000256" key="2">
    <source>
        <dbReference type="ARBA" id="ARBA00023125"/>
    </source>
</evidence>
<evidence type="ECO:0000313" key="6">
    <source>
        <dbReference type="Proteomes" id="UP001230156"/>
    </source>
</evidence>
<comment type="caution">
    <text evidence="5">The sequence shown here is derived from an EMBL/GenBank/DDBJ whole genome shotgun (WGS) entry which is preliminary data.</text>
</comment>
<evidence type="ECO:0000259" key="4">
    <source>
        <dbReference type="PROSITE" id="PS01124"/>
    </source>
</evidence>
<evidence type="ECO:0000256" key="1">
    <source>
        <dbReference type="ARBA" id="ARBA00023015"/>
    </source>
</evidence>
<dbReference type="InterPro" id="IPR002818">
    <property type="entry name" value="DJ-1/PfpI"/>
</dbReference>
<dbReference type="Gene3D" id="3.40.50.880">
    <property type="match status" value="1"/>
</dbReference>
<dbReference type="RefSeq" id="WP_379956794.1">
    <property type="nucleotide sequence ID" value="NZ_JAUYVI010000005.1"/>
</dbReference>
<keyword evidence="6" id="KW-1185">Reference proteome</keyword>
<dbReference type="InterPro" id="IPR009057">
    <property type="entry name" value="Homeodomain-like_sf"/>
</dbReference>
<dbReference type="InterPro" id="IPR029062">
    <property type="entry name" value="Class_I_gatase-like"/>
</dbReference>
<dbReference type="InterPro" id="IPR052158">
    <property type="entry name" value="INH-QAR"/>
</dbReference>
<dbReference type="SMART" id="SM00342">
    <property type="entry name" value="HTH_ARAC"/>
    <property type="match status" value="1"/>
</dbReference>
<dbReference type="Pfam" id="PF12833">
    <property type="entry name" value="HTH_18"/>
    <property type="match status" value="1"/>
</dbReference>
<sequence length="346" mass="38754">MNQIARNQIKVSIVVAPDVEPWVAIGIHDAFWAVGTLWNRVMGEAESPRFCPEIVAATREPLMTGTGIRIEPHHTFTETARTDIVFVPSLLISSGAQFGRENPQLIDWVRRAHADGAHVVSACSGAYLLAEAGLLDNREATTHWAFAAAMKAEYPKVRWLADRILVSASDDHRIVTAGGATSWMDLVLYLVGAFASPEDARRLAKMSLFDWHHDGQNPYSRLTTRLQAKDKLIQECQTWLAENYAAGDPVASMIRVSGLSRRTFNRRFKAATGITPLDYVQRLRIEEAKQMLETTDQPVESVACEVGYGDTVSFRRLFKRLVADTPAVYRRRKRMPDTVREMGVMV</sequence>
<accession>A0ABU0YN46</accession>
<dbReference type="InterPro" id="IPR018062">
    <property type="entry name" value="HTH_AraC-typ_CS"/>
</dbReference>
<dbReference type="EMBL" id="JAUYVI010000005">
    <property type="protein sequence ID" value="MDQ7249130.1"/>
    <property type="molecule type" value="Genomic_DNA"/>
</dbReference>